<keyword evidence="2" id="KW-1185">Reference proteome</keyword>
<dbReference type="Proteomes" id="UP000193689">
    <property type="component" value="Unassembled WGS sequence"/>
</dbReference>
<proteinExistence type="predicted"/>
<dbReference type="EMBL" id="MCFJ01000011">
    <property type="protein sequence ID" value="ORY60640.1"/>
    <property type="molecule type" value="Genomic_DNA"/>
</dbReference>
<reference evidence="1 2" key="1">
    <citation type="submission" date="2016-07" db="EMBL/GenBank/DDBJ databases">
        <title>Pervasive Adenine N6-methylation of Active Genes in Fungi.</title>
        <authorList>
            <consortium name="DOE Joint Genome Institute"/>
            <person name="Mondo S.J."/>
            <person name="Dannebaum R.O."/>
            <person name="Kuo R.C."/>
            <person name="Labutti K."/>
            <person name="Haridas S."/>
            <person name="Kuo A."/>
            <person name="Salamov A."/>
            <person name="Ahrendt S.R."/>
            <person name="Lipzen A."/>
            <person name="Sullivan W."/>
            <person name="Andreopoulos W.B."/>
            <person name="Clum A."/>
            <person name="Lindquist E."/>
            <person name="Daum C."/>
            <person name="Ramamoorthy G.K."/>
            <person name="Gryganskyi A."/>
            <person name="Culley D."/>
            <person name="Magnuson J.K."/>
            <person name="James T.Y."/>
            <person name="O'Malley M.A."/>
            <person name="Stajich J.E."/>
            <person name="Spatafora J.W."/>
            <person name="Visel A."/>
            <person name="Grigoriev I.V."/>
        </authorList>
    </citation>
    <scope>NUCLEOTIDE SEQUENCE [LARGE SCALE GENOMIC DNA]</scope>
    <source>
        <strain evidence="1 2">CBS 129021</strain>
    </source>
</reference>
<accession>A0A1Y2DN17</accession>
<evidence type="ECO:0000313" key="2">
    <source>
        <dbReference type="Proteomes" id="UP000193689"/>
    </source>
</evidence>
<name>A0A1Y2DN17_9PEZI</name>
<dbReference type="InParanoid" id="A0A1Y2DN17"/>
<comment type="caution">
    <text evidence="1">The sequence shown here is derived from an EMBL/GenBank/DDBJ whole genome shotgun (WGS) entry which is preliminary data.</text>
</comment>
<dbReference type="GeneID" id="63780397"/>
<protein>
    <submittedName>
        <fullName evidence="1">Uncharacterized protein</fullName>
    </submittedName>
</protein>
<dbReference type="AlphaFoldDB" id="A0A1Y2DN17"/>
<sequence>MEPVIRGKLRYVAAGHVPEVSPHNFHLPAMSEFSDDRLLPLHSMRPVPTVSELSTVTNHAQLSTHGFMAVHHPTTLHSPPYNRASWKDHRFLREHYIAESAGVVGHFAGR</sequence>
<dbReference type="STRING" id="1141098.A0A1Y2DN17"/>
<organism evidence="1 2">
    <name type="scientific">Pseudomassariella vexata</name>
    <dbReference type="NCBI Taxonomy" id="1141098"/>
    <lineage>
        <taxon>Eukaryota</taxon>
        <taxon>Fungi</taxon>
        <taxon>Dikarya</taxon>
        <taxon>Ascomycota</taxon>
        <taxon>Pezizomycotina</taxon>
        <taxon>Sordariomycetes</taxon>
        <taxon>Xylariomycetidae</taxon>
        <taxon>Amphisphaeriales</taxon>
        <taxon>Pseudomassariaceae</taxon>
        <taxon>Pseudomassariella</taxon>
    </lineage>
</organism>
<dbReference type="RefSeq" id="XP_040712867.1">
    <property type="nucleotide sequence ID" value="XM_040864185.1"/>
</dbReference>
<evidence type="ECO:0000313" key="1">
    <source>
        <dbReference type="EMBL" id="ORY60640.1"/>
    </source>
</evidence>
<gene>
    <name evidence="1" type="ORF">BCR38DRAFT_487696</name>
</gene>